<comment type="subcellular location">
    <subcellularLocation>
        <location evidence="6">Cell outer membrane</location>
        <topology evidence="6">Lipid-anchor</topology>
    </subcellularLocation>
</comment>
<organism evidence="7 8">
    <name type="scientific">Solilutibacter pythonis</name>
    <dbReference type="NCBI Taxonomy" id="2483112"/>
    <lineage>
        <taxon>Bacteria</taxon>
        <taxon>Pseudomonadati</taxon>
        <taxon>Pseudomonadota</taxon>
        <taxon>Gammaproteobacteria</taxon>
        <taxon>Lysobacterales</taxon>
        <taxon>Lysobacteraceae</taxon>
        <taxon>Solilutibacter</taxon>
    </lineage>
</organism>
<comment type="similarity">
    <text evidence="6">Belongs to the LptE lipoprotein family.</text>
</comment>
<dbReference type="AlphaFoldDB" id="A0A3M2HN77"/>
<evidence type="ECO:0000256" key="2">
    <source>
        <dbReference type="ARBA" id="ARBA00023136"/>
    </source>
</evidence>
<evidence type="ECO:0000256" key="4">
    <source>
        <dbReference type="ARBA" id="ARBA00023237"/>
    </source>
</evidence>
<keyword evidence="2 6" id="KW-0472">Membrane</keyword>
<dbReference type="GO" id="GO:0001530">
    <property type="term" value="F:lipopolysaccharide binding"/>
    <property type="evidence" value="ECO:0007669"/>
    <property type="project" value="TreeGrafter"/>
</dbReference>
<keyword evidence="5 6" id="KW-0449">Lipoprotein</keyword>
<dbReference type="GO" id="GO:1990351">
    <property type="term" value="C:transporter complex"/>
    <property type="evidence" value="ECO:0007669"/>
    <property type="project" value="TreeGrafter"/>
</dbReference>
<dbReference type="InterPro" id="IPR007485">
    <property type="entry name" value="LPS_assembly_LptE"/>
</dbReference>
<dbReference type="Gene3D" id="3.30.160.150">
    <property type="entry name" value="Lipoprotein like domain"/>
    <property type="match status" value="1"/>
</dbReference>
<dbReference type="HAMAP" id="MF_01186">
    <property type="entry name" value="LPS_assembly_LptE"/>
    <property type="match status" value="1"/>
</dbReference>
<dbReference type="OrthoDB" id="7349153at2"/>
<evidence type="ECO:0000256" key="6">
    <source>
        <dbReference type="HAMAP-Rule" id="MF_01186"/>
    </source>
</evidence>
<evidence type="ECO:0000256" key="3">
    <source>
        <dbReference type="ARBA" id="ARBA00023139"/>
    </source>
</evidence>
<dbReference type="RefSeq" id="WP_122101723.1">
    <property type="nucleotide sequence ID" value="NZ_RFLY01000010.1"/>
</dbReference>
<dbReference type="Proteomes" id="UP000275012">
    <property type="component" value="Unassembled WGS sequence"/>
</dbReference>
<dbReference type="GO" id="GO:0015920">
    <property type="term" value="P:lipopolysaccharide transport"/>
    <property type="evidence" value="ECO:0007669"/>
    <property type="project" value="TreeGrafter"/>
</dbReference>
<accession>A0A3M2HN77</accession>
<keyword evidence="3 6" id="KW-0564">Palmitate</keyword>
<gene>
    <name evidence="6" type="primary">lptE</name>
    <name evidence="7" type="ORF">EBB59_08480</name>
</gene>
<keyword evidence="1 6" id="KW-0732">Signal</keyword>
<evidence type="ECO:0000256" key="5">
    <source>
        <dbReference type="ARBA" id="ARBA00023288"/>
    </source>
</evidence>
<keyword evidence="8" id="KW-1185">Reference proteome</keyword>
<evidence type="ECO:0000313" key="8">
    <source>
        <dbReference type="Proteomes" id="UP000275012"/>
    </source>
</evidence>
<protein>
    <recommendedName>
        <fullName evidence="6">LPS-assembly lipoprotein LptE</fullName>
    </recommendedName>
</protein>
<evidence type="ECO:0000313" key="7">
    <source>
        <dbReference type="EMBL" id="RMH91166.1"/>
    </source>
</evidence>
<dbReference type="PANTHER" id="PTHR38098">
    <property type="entry name" value="LPS-ASSEMBLY LIPOPROTEIN LPTE"/>
    <property type="match status" value="1"/>
</dbReference>
<comment type="subunit">
    <text evidence="6">Component of the lipopolysaccharide transport and assembly complex. Interacts with LptD.</text>
</comment>
<dbReference type="PANTHER" id="PTHR38098:SF1">
    <property type="entry name" value="LPS-ASSEMBLY LIPOPROTEIN LPTE"/>
    <property type="match status" value="1"/>
</dbReference>
<dbReference type="Pfam" id="PF04390">
    <property type="entry name" value="LptE"/>
    <property type="match status" value="1"/>
</dbReference>
<name>A0A3M2HN77_9GAMM</name>
<proteinExistence type="inferred from homology"/>
<sequence length="178" mass="19509">MKKLVLATFVLFLAGCGFHLRRPLDLPMDLGPVRVVSPDPYSPLAESLALALARAGATAPADPDETQGVARLEIVSERWGDTPNSLDQYGRAQEFSLRYAVIFALRDGNGRDVVPQQAVELSRDYVAPAADAIGKASERELLSKEMRREMTTAILRRVAVATRTPQPPPEDFSTEPKH</sequence>
<comment type="function">
    <text evidence="6">Together with LptD, is involved in the assembly of lipopolysaccharide (LPS) at the surface of the outer membrane. Required for the proper assembly of LptD. Binds LPS and may serve as the LPS recognition site at the outer membrane.</text>
</comment>
<dbReference type="GO" id="GO:0009279">
    <property type="term" value="C:cell outer membrane"/>
    <property type="evidence" value="ECO:0007669"/>
    <property type="project" value="UniProtKB-SubCell"/>
</dbReference>
<dbReference type="GO" id="GO:0043165">
    <property type="term" value="P:Gram-negative-bacterium-type cell outer membrane assembly"/>
    <property type="evidence" value="ECO:0007669"/>
    <property type="project" value="UniProtKB-UniRule"/>
</dbReference>
<reference evidence="7 8" key="1">
    <citation type="submission" date="2018-10" db="EMBL/GenBank/DDBJ databases">
        <title>Proposal of Lysobacter pythonis sp. nov. isolated from royal pythons (Python regius).</title>
        <authorList>
            <person name="Hans-Juergen B."/>
            <person name="Huptas C."/>
            <person name="Sandra B."/>
            <person name="Igor L."/>
            <person name="Joachim S."/>
            <person name="Siegfried S."/>
            <person name="Mareike W."/>
            <person name="Peter K."/>
        </authorList>
    </citation>
    <scope>NUCLEOTIDE SEQUENCE [LARGE SCALE GENOMIC DNA]</scope>
    <source>
        <strain evidence="7 8">4284/11</strain>
    </source>
</reference>
<evidence type="ECO:0000256" key="1">
    <source>
        <dbReference type="ARBA" id="ARBA00022729"/>
    </source>
</evidence>
<keyword evidence="4 6" id="KW-0998">Cell outer membrane</keyword>
<comment type="caution">
    <text evidence="7">The sequence shown here is derived from an EMBL/GenBank/DDBJ whole genome shotgun (WGS) entry which is preliminary data.</text>
</comment>
<dbReference type="EMBL" id="RFLY01000010">
    <property type="protein sequence ID" value="RMH91166.1"/>
    <property type="molecule type" value="Genomic_DNA"/>
</dbReference>
<dbReference type="PROSITE" id="PS51257">
    <property type="entry name" value="PROKAR_LIPOPROTEIN"/>
    <property type="match status" value="1"/>
</dbReference>